<name>A0A380KYY4_9STRE</name>
<gene>
    <name evidence="1" type="ORF">NCTC13765_01281</name>
</gene>
<organism evidence="1 2">
    <name type="scientific">Streptococcus massiliensis</name>
    <dbReference type="NCBI Taxonomy" id="313439"/>
    <lineage>
        <taxon>Bacteria</taxon>
        <taxon>Bacillati</taxon>
        <taxon>Bacillota</taxon>
        <taxon>Bacilli</taxon>
        <taxon>Lactobacillales</taxon>
        <taxon>Streptococcaceae</taxon>
        <taxon>Streptococcus</taxon>
    </lineage>
</organism>
<reference evidence="1" key="1">
    <citation type="submission" date="2018-06" db="EMBL/GenBank/DDBJ databases">
        <authorList>
            <consortium name="Pathogen Informatics"/>
            <person name="Doyle S."/>
        </authorList>
    </citation>
    <scope>NUCLEOTIDE SEQUENCE [LARGE SCALE GENOMIC DNA]</scope>
    <source>
        <strain evidence="1">NCTC13765</strain>
    </source>
</reference>
<evidence type="ECO:0000313" key="1">
    <source>
        <dbReference type="EMBL" id="SUN76781.1"/>
    </source>
</evidence>
<proteinExistence type="predicted"/>
<dbReference type="OrthoDB" id="2220120at2"/>
<dbReference type="RefSeq" id="WP_018371556.1">
    <property type="nucleotide sequence ID" value="NZ_UHFR01000005.1"/>
</dbReference>
<keyword evidence="2" id="KW-1185">Reference proteome</keyword>
<protein>
    <submittedName>
        <fullName evidence="1">Uncharacterized protein</fullName>
    </submittedName>
</protein>
<evidence type="ECO:0000313" key="2">
    <source>
        <dbReference type="Proteomes" id="UP000254634"/>
    </source>
</evidence>
<dbReference type="STRING" id="1123307.GCA_000380065_00862"/>
<dbReference type="EMBL" id="UHFR01000005">
    <property type="protein sequence ID" value="SUN76781.1"/>
    <property type="molecule type" value="Genomic_DNA"/>
</dbReference>
<dbReference type="AlphaFoldDB" id="A0A380KYY4"/>
<sequence length="168" mass="19393">MINLDFTTDNPRWGESGIAFTNLFEYAKTLGFLSNIRHYDGYGDNTTKFDNSISIHIEGNHVDGAWAKECRIHYYKDMELLNSHLYDLWNASSAGRGDAITCRINSNKYINHLIAEYDFSVYDAGYSSNVFPNERERIISRFEQQLIGETTERNILSAINNFNIGWEL</sequence>
<accession>A0A380KYY4</accession>
<dbReference type="Proteomes" id="UP000254634">
    <property type="component" value="Unassembled WGS sequence"/>
</dbReference>